<dbReference type="KEGG" id="rfr:Rfer_3236"/>
<dbReference type="AlphaFoldDB" id="Q21TF8"/>
<dbReference type="GO" id="GO:0035312">
    <property type="term" value="F:5'-3' DNA exonuclease activity"/>
    <property type="evidence" value="ECO:0007669"/>
    <property type="project" value="TreeGrafter"/>
</dbReference>
<proteinExistence type="predicted"/>
<feature type="domain" description="Polymerase/histidinol phosphatase N-terminal" evidence="1">
    <location>
        <begin position="27"/>
        <end position="92"/>
    </location>
</feature>
<dbReference type="HOGENOM" id="CLU_067347_0_0_4"/>
<dbReference type="STRING" id="338969.Rfer_3236"/>
<dbReference type="Pfam" id="PF02811">
    <property type="entry name" value="PHP"/>
    <property type="match status" value="1"/>
</dbReference>
<dbReference type="SUPFAM" id="SSF89550">
    <property type="entry name" value="PHP domain-like"/>
    <property type="match status" value="1"/>
</dbReference>
<dbReference type="Gene3D" id="3.20.20.140">
    <property type="entry name" value="Metal-dependent hydrolases"/>
    <property type="match status" value="1"/>
</dbReference>
<dbReference type="InterPro" id="IPR003141">
    <property type="entry name" value="Pol/His_phosphatase_N"/>
</dbReference>
<gene>
    <name evidence="2" type="ordered locus">Rfer_3236</name>
</gene>
<dbReference type="InterPro" id="IPR004013">
    <property type="entry name" value="PHP_dom"/>
</dbReference>
<dbReference type="EMBL" id="CP000267">
    <property type="protein sequence ID" value="ABD70945.1"/>
    <property type="molecule type" value="Genomic_DNA"/>
</dbReference>
<dbReference type="eggNOG" id="COG0613">
    <property type="taxonomic scope" value="Bacteria"/>
</dbReference>
<dbReference type="InterPro" id="IPR049742">
    <property type="entry name" value="35NBP"/>
</dbReference>
<dbReference type="Proteomes" id="UP000008332">
    <property type="component" value="Chromosome"/>
</dbReference>
<dbReference type="NCBIfam" id="NF041577">
    <property type="entry name" value="nside_bi_sphtase"/>
    <property type="match status" value="1"/>
</dbReference>
<dbReference type="CDD" id="cd07438">
    <property type="entry name" value="PHP_HisPPase_AMP"/>
    <property type="match status" value="1"/>
</dbReference>
<accession>Q21TF8</accession>
<evidence type="ECO:0000313" key="2">
    <source>
        <dbReference type="EMBL" id="ABD70945.1"/>
    </source>
</evidence>
<sequence length="319" mass="34310">MRFLLETAKLKSPTYAKIVLVTSPFNADLHSHSTVSDGTLTPEELAARAKTNGVALWALTDHDEIGGQARAAAAARALGMDYLTGVEISVSFLHQTVHIVGLGFDADNAALVSGLRQTRGGREQRAREMADSLAKVGIQGAFEGALKYAGNHDLISRTHFARFLVEAGVCRDTHEVFRKYLTEGKPGFVEHRWAKLKDAVAWITQAGGLAVIAHPARYKFSANEEFALFTEFKGHGGRAVEVVTGSHTPAEYISYADTAREFGLAASRGSDFHSPDESHTEIGTLPPLPAGLTPVWELLADRIQVTARLSLGAAALATH</sequence>
<protein>
    <submittedName>
        <fullName evidence="2">PHP-like</fullName>
    </submittedName>
</protein>
<keyword evidence="3" id="KW-1185">Reference proteome</keyword>
<dbReference type="PANTHER" id="PTHR42924">
    <property type="entry name" value="EXONUCLEASE"/>
    <property type="match status" value="1"/>
</dbReference>
<evidence type="ECO:0000313" key="3">
    <source>
        <dbReference type="Proteomes" id="UP000008332"/>
    </source>
</evidence>
<dbReference type="InterPro" id="IPR016195">
    <property type="entry name" value="Pol/histidinol_Pase-like"/>
</dbReference>
<evidence type="ECO:0000259" key="1">
    <source>
        <dbReference type="SMART" id="SM00481"/>
    </source>
</evidence>
<dbReference type="SMART" id="SM00481">
    <property type="entry name" value="POLIIIAc"/>
    <property type="match status" value="1"/>
</dbReference>
<dbReference type="PANTHER" id="PTHR42924:SF3">
    <property type="entry name" value="POLYMERASE_HISTIDINOL PHOSPHATASE N-TERMINAL DOMAIN-CONTAINING PROTEIN"/>
    <property type="match status" value="1"/>
</dbReference>
<name>Q21TF8_ALBFT</name>
<organism evidence="2 3">
    <name type="scientific">Albidiferax ferrireducens (strain ATCC BAA-621 / DSM 15236 / T118)</name>
    <name type="common">Rhodoferax ferrireducens</name>
    <dbReference type="NCBI Taxonomy" id="338969"/>
    <lineage>
        <taxon>Bacteria</taxon>
        <taxon>Pseudomonadati</taxon>
        <taxon>Pseudomonadota</taxon>
        <taxon>Betaproteobacteria</taxon>
        <taxon>Burkholderiales</taxon>
        <taxon>Comamonadaceae</taxon>
        <taxon>Rhodoferax</taxon>
    </lineage>
</organism>
<dbReference type="GO" id="GO:0004534">
    <property type="term" value="F:5'-3' RNA exonuclease activity"/>
    <property type="evidence" value="ECO:0007669"/>
    <property type="project" value="TreeGrafter"/>
</dbReference>
<reference evidence="3" key="1">
    <citation type="submission" date="2006-02" db="EMBL/GenBank/DDBJ databases">
        <title>Complete sequence of chromosome of Rhodoferax ferrireducens DSM 15236.</title>
        <authorList>
            <person name="Copeland A."/>
            <person name="Lucas S."/>
            <person name="Lapidus A."/>
            <person name="Barry K."/>
            <person name="Detter J.C."/>
            <person name="Glavina del Rio T."/>
            <person name="Hammon N."/>
            <person name="Israni S."/>
            <person name="Pitluck S."/>
            <person name="Brettin T."/>
            <person name="Bruce D."/>
            <person name="Han C."/>
            <person name="Tapia R."/>
            <person name="Gilna P."/>
            <person name="Kiss H."/>
            <person name="Schmutz J."/>
            <person name="Larimer F."/>
            <person name="Land M."/>
            <person name="Kyrpides N."/>
            <person name="Ivanova N."/>
            <person name="Richardson P."/>
        </authorList>
    </citation>
    <scope>NUCLEOTIDE SEQUENCE [LARGE SCALE GENOMIC DNA]</scope>
    <source>
        <strain evidence="3">ATCC BAA-621 / DSM 15236 / T118</strain>
    </source>
</reference>
<dbReference type="Gene3D" id="1.10.150.650">
    <property type="match status" value="1"/>
</dbReference>
<dbReference type="InterPro" id="IPR052018">
    <property type="entry name" value="PHP_domain"/>
</dbReference>